<sequence length="766" mass="87408">SVGAVEGTIPFYKLDSRHRQLNKAKHILQTGEQEAYRFTFDVTHTPPALIVSPVLVTDEGWYRCRVDYKTRRTQSFSTYLEVIGNPSPALIWYHITNALEVIIDNTYDTNRTGITTNELHLRQLDRHDYRTRLTCRASSNGLYEPLERSVTIDMNLKPLSVKIVTQLTKPLIAGRLAEFRCRTQGSSPTAQIYWRIGEQELDYDPELSSTVYSGDEGNGSTESVVAFMPNHTHNDRQLICLARNRLIVNSTIEDMVWLTVHFPPIINISLETNHHSSGHTVEGDYIRVKCGVFANPWIASIEWALNGQRLRAPVLTDMNQTLVLDDIHRQHSGSYQCTAGNGIARTTSEVLVLTVYYPPVCRLGQQIYYNVVRNRVNTIRCSVDTKPVDSSLRFKWFVNISTEMFELKGTDVDRVDGDLTTSLAKYTPKTIMNYAIILCLAENSVGIQREPCVYYLSIQNGPPESVRNCEVTPKSHTKVLVDCMAGNSGGLRATHHLEVYHSLTEQLIANYSSLQPKFIVDSLTPHVDYNLVVYSANQKGNSAALTYPSVRLPVLESRSNFKTQKVIFTICVAIVVKIRQFIYEDEYKVCDQYEENKPDGEREDRDDSERIENSEQHNLMSEHREVDVDNGVIEHNASDEYNGRQKSRLNRLKRLTNRLKVTKCKALETTSVGMYRKVVDTEPKKIVTFATFEEFFDEINAETSSGQGGEPYEERAIDVPMDTTTRPHRHCNPIPMIYSQLQCHPTHRLLVQRYRCLTYRTVVSEV</sequence>
<dbReference type="PROSITE" id="PS50853">
    <property type="entry name" value="FN3"/>
    <property type="match status" value="1"/>
</dbReference>
<dbReference type="Pfam" id="PF08205">
    <property type="entry name" value="C2-set_2"/>
    <property type="match status" value="1"/>
</dbReference>
<evidence type="ECO:0000313" key="5">
    <source>
        <dbReference type="EMBL" id="CAD7653917.1"/>
    </source>
</evidence>
<dbReference type="Pfam" id="PF13927">
    <property type="entry name" value="Ig_3"/>
    <property type="match status" value="1"/>
</dbReference>
<evidence type="ECO:0000256" key="1">
    <source>
        <dbReference type="ARBA" id="ARBA00023157"/>
    </source>
</evidence>
<dbReference type="EMBL" id="OC922081">
    <property type="protein sequence ID" value="CAD7653917.1"/>
    <property type="molecule type" value="Genomic_DNA"/>
</dbReference>
<proteinExistence type="predicted"/>
<name>A0A7R9QPW4_9ACAR</name>
<dbReference type="AlphaFoldDB" id="A0A7R9QPW4"/>
<evidence type="ECO:0000259" key="3">
    <source>
        <dbReference type="PROSITE" id="PS50835"/>
    </source>
</evidence>
<dbReference type="SMART" id="SM00408">
    <property type="entry name" value="IGc2"/>
    <property type="match status" value="1"/>
</dbReference>
<gene>
    <name evidence="5" type="ORF">ONB1V03_LOCUS10568</name>
</gene>
<evidence type="ECO:0000313" key="6">
    <source>
        <dbReference type="Proteomes" id="UP000728032"/>
    </source>
</evidence>
<protein>
    <submittedName>
        <fullName evidence="5">Uncharacterized protein</fullName>
    </submittedName>
</protein>
<dbReference type="InterPro" id="IPR036116">
    <property type="entry name" value="FN3_sf"/>
</dbReference>
<feature type="region of interest" description="Disordered" evidence="2">
    <location>
        <begin position="594"/>
        <end position="618"/>
    </location>
</feature>
<dbReference type="Gene3D" id="2.60.40.10">
    <property type="entry name" value="Immunoglobulins"/>
    <property type="match status" value="4"/>
</dbReference>
<dbReference type="InterPro" id="IPR036179">
    <property type="entry name" value="Ig-like_dom_sf"/>
</dbReference>
<dbReference type="PANTHER" id="PTHR23278">
    <property type="entry name" value="SIDESTEP PROTEIN"/>
    <property type="match status" value="1"/>
</dbReference>
<keyword evidence="6" id="KW-1185">Reference proteome</keyword>
<evidence type="ECO:0000256" key="2">
    <source>
        <dbReference type="SAM" id="MobiDB-lite"/>
    </source>
</evidence>
<dbReference type="InterPro" id="IPR007110">
    <property type="entry name" value="Ig-like_dom"/>
</dbReference>
<dbReference type="InterPro" id="IPR003598">
    <property type="entry name" value="Ig_sub2"/>
</dbReference>
<keyword evidence="1" id="KW-1015">Disulfide bond</keyword>
<reference evidence="5" key="1">
    <citation type="submission" date="2020-11" db="EMBL/GenBank/DDBJ databases">
        <authorList>
            <person name="Tran Van P."/>
        </authorList>
    </citation>
    <scope>NUCLEOTIDE SEQUENCE</scope>
</reference>
<dbReference type="PANTHER" id="PTHR23278:SF19">
    <property type="entry name" value="OBSCURIN"/>
    <property type="match status" value="1"/>
</dbReference>
<accession>A0A7R9QPW4</accession>
<dbReference type="SUPFAM" id="SSF48726">
    <property type="entry name" value="Immunoglobulin"/>
    <property type="match status" value="3"/>
</dbReference>
<dbReference type="InterPro" id="IPR013783">
    <property type="entry name" value="Ig-like_fold"/>
</dbReference>
<dbReference type="InterPro" id="IPR003961">
    <property type="entry name" value="FN3_dom"/>
</dbReference>
<feature type="domain" description="Ig-like" evidence="3">
    <location>
        <begin position="263"/>
        <end position="353"/>
    </location>
</feature>
<feature type="non-terminal residue" evidence="5">
    <location>
        <position position="1"/>
    </location>
</feature>
<organism evidence="5">
    <name type="scientific">Oppiella nova</name>
    <dbReference type="NCBI Taxonomy" id="334625"/>
    <lineage>
        <taxon>Eukaryota</taxon>
        <taxon>Metazoa</taxon>
        <taxon>Ecdysozoa</taxon>
        <taxon>Arthropoda</taxon>
        <taxon>Chelicerata</taxon>
        <taxon>Arachnida</taxon>
        <taxon>Acari</taxon>
        <taxon>Acariformes</taxon>
        <taxon>Sarcoptiformes</taxon>
        <taxon>Oribatida</taxon>
        <taxon>Brachypylina</taxon>
        <taxon>Oppioidea</taxon>
        <taxon>Oppiidae</taxon>
        <taxon>Oppiella</taxon>
    </lineage>
</organism>
<dbReference type="OrthoDB" id="10006996at2759"/>
<evidence type="ECO:0000259" key="4">
    <source>
        <dbReference type="PROSITE" id="PS50853"/>
    </source>
</evidence>
<dbReference type="Proteomes" id="UP000728032">
    <property type="component" value="Unassembled WGS sequence"/>
</dbReference>
<dbReference type="PROSITE" id="PS50835">
    <property type="entry name" value="IG_LIKE"/>
    <property type="match status" value="2"/>
</dbReference>
<feature type="domain" description="Ig-like" evidence="3">
    <location>
        <begin position="158"/>
        <end position="259"/>
    </location>
</feature>
<dbReference type="EMBL" id="CAJPVJ010007256">
    <property type="protein sequence ID" value="CAG2171104.1"/>
    <property type="molecule type" value="Genomic_DNA"/>
</dbReference>
<dbReference type="SUPFAM" id="SSF49265">
    <property type="entry name" value="Fibronectin type III"/>
    <property type="match status" value="1"/>
</dbReference>
<dbReference type="InterPro" id="IPR013162">
    <property type="entry name" value="CD80_C2-set"/>
</dbReference>
<feature type="domain" description="Fibronectin type-III" evidence="4">
    <location>
        <begin position="462"/>
        <end position="555"/>
    </location>
</feature>